<evidence type="ECO:0000313" key="3">
    <source>
        <dbReference type="Proteomes" id="UP000596977"/>
    </source>
</evidence>
<feature type="domain" description="Metallo-beta-lactamase" evidence="1">
    <location>
        <begin position="11"/>
        <end position="65"/>
    </location>
</feature>
<evidence type="ECO:0000259" key="1">
    <source>
        <dbReference type="Pfam" id="PF00753"/>
    </source>
</evidence>
<protein>
    <recommendedName>
        <fullName evidence="1">Metallo-beta-lactamase domain-containing protein</fullName>
    </recommendedName>
</protein>
<dbReference type="SUPFAM" id="SSF56281">
    <property type="entry name" value="Metallo-hydrolase/oxidoreductase"/>
    <property type="match status" value="1"/>
</dbReference>
<dbReference type="Proteomes" id="UP000596977">
    <property type="component" value="Unassembled WGS sequence"/>
</dbReference>
<reference evidence="2 3" key="1">
    <citation type="journal article" date="2014" name="Int. J. Syst. Evol. Microbiol.">
        <title>Complete genome sequence of Corynebacterium casei LMG S-19264T (=DSM 44701T), isolated from a smear-ripened cheese.</title>
        <authorList>
            <consortium name="US DOE Joint Genome Institute (JGI-PGF)"/>
            <person name="Walter F."/>
            <person name="Albersmeier A."/>
            <person name="Kalinowski J."/>
            <person name="Ruckert C."/>
        </authorList>
    </citation>
    <scope>NUCLEOTIDE SEQUENCE [LARGE SCALE GENOMIC DNA]</scope>
    <source>
        <strain evidence="2 3">CGMCC 1.15896</strain>
    </source>
</reference>
<comment type="caution">
    <text evidence="2">The sequence shown here is derived from an EMBL/GenBank/DDBJ whole genome shotgun (WGS) entry which is preliminary data.</text>
</comment>
<name>A0A916VXH0_9HYPH</name>
<sequence length="453" mass="49224">MRLAGEDGPFWILIDFGVHSSVKGGTEVLRAIAKDILAQTKKIDLLVVTHEHWDHVSGFLYAAEALEGLDVDEVWMPWTEDPQNPLARRLDSYKGQAFAALRSVMGKLERSGSPALRTKGEQLESLLGFELGAKGDRVRTARNKARDLAKSVTYLAPSDAPLHLESVPGLRIFVLGPPLDAALFNIETRTSEMYGPGMGGGWALAGTLAAAPGLGIHRSSGGDWGAPFDSQQGADLNTVLSQAAQPAEEGEPEVIDFVRNHYASEGDVELDDGWRRIDADWLGVAEDLALQLDRGVNNTSLVLAFEFTDSGRVVLFPGDAQVGNWLSWHNLSWTIAETTTTAGDLLSRTVYFKVAHHGSENATLEEKGLELMTHPDLSAFIPTNKEQALKVGWKHMPYGPILGALERRASGRVIRADDNWLTTGKEPAFAAPSGSIRKLNHDPGGLWIELEIG</sequence>
<dbReference type="InterPro" id="IPR036866">
    <property type="entry name" value="RibonucZ/Hydroxyglut_hydro"/>
</dbReference>
<organism evidence="2 3">
    <name type="scientific">Pelagibacterium lentulum</name>
    <dbReference type="NCBI Taxonomy" id="2029865"/>
    <lineage>
        <taxon>Bacteria</taxon>
        <taxon>Pseudomonadati</taxon>
        <taxon>Pseudomonadota</taxon>
        <taxon>Alphaproteobacteria</taxon>
        <taxon>Hyphomicrobiales</taxon>
        <taxon>Devosiaceae</taxon>
        <taxon>Pelagibacterium</taxon>
    </lineage>
</organism>
<keyword evidence="3" id="KW-1185">Reference proteome</keyword>
<dbReference type="Pfam" id="PF00753">
    <property type="entry name" value="Lactamase_B"/>
    <property type="match status" value="1"/>
</dbReference>
<dbReference type="Gene3D" id="3.60.15.10">
    <property type="entry name" value="Ribonuclease Z/Hydroxyacylglutathione hydrolase-like"/>
    <property type="match status" value="1"/>
</dbReference>
<dbReference type="InterPro" id="IPR052159">
    <property type="entry name" value="Competence_DNA_uptake"/>
</dbReference>
<dbReference type="EMBL" id="BMKB01000003">
    <property type="protein sequence ID" value="GGA48919.1"/>
    <property type="molecule type" value="Genomic_DNA"/>
</dbReference>
<evidence type="ECO:0000313" key="2">
    <source>
        <dbReference type="EMBL" id="GGA48919.1"/>
    </source>
</evidence>
<dbReference type="PANTHER" id="PTHR30619:SF1">
    <property type="entry name" value="RECOMBINATION PROTEIN 2"/>
    <property type="match status" value="1"/>
</dbReference>
<dbReference type="AlphaFoldDB" id="A0A916VXH0"/>
<dbReference type="PANTHER" id="PTHR30619">
    <property type="entry name" value="DNA INTERNALIZATION/COMPETENCE PROTEIN COMEC/REC2"/>
    <property type="match status" value="1"/>
</dbReference>
<dbReference type="InterPro" id="IPR001279">
    <property type="entry name" value="Metallo-B-lactamas"/>
</dbReference>
<proteinExistence type="predicted"/>
<gene>
    <name evidence="2" type="ORF">GCM10011499_18450</name>
</gene>
<accession>A0A916VXH0</accession>